<evidence type="ECO:0000313" key="1">
    <source>
        <dbReference type="EMBL" id="GAG59827.1"/>
    </source>
</evidence>
<dbReference type="AlphaFoldDB" id="X0ZP34"/>
<name>X0ZP34_9ZZZZ</name>
<feature type="non-terminal residue" evidence="1">
    <location>
        <position position="1"/>
    </location>
</feature>
<comment type="caution">
    <text evidence="1">The sequence shown here is derived from an EMBL/GenBank/DDBJ whole genome shotgun (WGS) entry which is preliminary data.</text>
</comment>
<organism evidence="1">
    <name type="scientific">marine sediment metagenome</name>
    <dbReference type="NCBI Taxonomy" id="412755"/>
    <lineage>
        <taxon>unclassified sequences</taxon>
        <taxon>metagenomes</taxon>
        <taxon>ecological metagenomes</taxon>
    </lineage>
</organism>
<protein>
    <submittedName>
        <fullName evidence="1">Uncharacterized protein</fullName>
    </submittedName>
</protein>
<reference evidence="1" key="1">
    <citation type="journal article" date="2014" name="Front. Microbiol.">
        <title>High frequency of phylogenetically diverse reductive dehalogenase-homologous genes in deep subseafloor sedimentary metagenomes.</title>
        <authorList>
            <person name="Kawai M."/>
            <person name="Futagami T."/>
            <person name="Toyoda A."/>
            <person name="Takaki Y."/>
            <person name="Nishi S."/>
            <person name="Hori S."/>
            <person name="Arai W."/>
            <person name="Tsubouchi T."/>
            <person name="Morono Y."/>
            <person name="Uchiyama I."/>
            <person name="Ito T."/>
            <person name="Fujiyama A."/>
            <person name="Inagaki F."/>
            <person name="Takami H."/>
        </authorList>
    </citation>
    <scope>NUCLEOTIDE SEQUENCE</scope>
    <source>
        <strain evidence="1">Expedition CK06-06</strain>
    </source>
</reference>
<accession>X0ZP34</accession>
<sequence>NQKEKICKYTFKNFGQISKQYSTNLKWHDSDEDKIQDKLKRLKRKQERLSQDYPSWTEDMIRPMAEAMVKKLSDRTYDILGPSSTSFTTYLSIHF</sequence>
<gene>
    <name evidence="1" type="ORF">S01H4_09894</name>
</gene>
<dbReference type="EMBL" id="BART01003676">
    <property type="protein sequence ID" value="GAG59827.1"/>
    <property type="molecule type" value="Genomic_DNA"/>
</dbReference>
<proteinExistence type="predicted"/>